<name>A0A397VXN1_9GLOM</name>
<dbReference type="STRING" id="44941.A0A397VXN1"/>
<gene>
    <name evidence="1" type="ORF">C2G38_2029451</name>
</gene>
<protein>
    <submittedName>
        <fullName evidence="1">Uncharacterized protein</fullName>
    </submittedName>
</protein>
<dbReference type="Proteomes" id="UP000266673">
    <property type="component" value="Unassembled WGS sequence"/>
</dbReference>
<evidence type="ECO:0000313" key="1">
    <source>
        <dbReference type="EMBL" id="RIB27350.1"/>
    </source>
</evidence>
<evidence type="ECO:0000313" key="2">
    <source>
        <dbReference type="Proteomes" id="UP000266673"/>
    </source>
</evidence>
<dbReference type="EMBL" id="QKWP01000101">
    <property type="protein sequence ID" value="RIB27350.1"/>
    <property type="molecule type" value="Genomic_DNA"/>
</dbReference>
<proteinExistence type="predicted"/>
<dbReference type="OrthoDB" id="2363152at2759"/>
<dbReference type="AlphaFoldDB" id="A0A397VXN1"/>
<organism evidence="1 2">
    <name type="scientific">Gigaspora rosea</name>
    <dbReference type="NCBI Taxonomy" id="44941"/>
    <lineage>
        <taxon>Eukaryota</taxon>
        <taxon>Fungi</taxon>
        <taxon>Fungi incertae sedis</taxon>
        <taxon>Mucoromycota</taxon>
        <taxon>Glomeromycotina</taxon>
        <taxon>Glomeromycetes</taxon>
        <taxon>Diversisporales</taxon>
        <taxon>Gigasporaceae</taxon>
        <taxon>Gigaspora</taxon>
    </lineage>
</organism>
<comment type="caution">
    <text evidence="1">The sequence shown here is derived from an EMBL/GenBank/DDBJ whole genome shotgun (WGS) entry which is preliminary data.</text>
</comment>
<reference evidence="1 2" key="1">
    <citation type="submission" date="2018-06" db="EMBL/GenBank/DDBJ databases">
        <title>Comparative genomics reveals the genomic features of Rhizophagus irregularis, R. cerebriforme, R. diaphanum and Gigaspora rosea, and their symbiotic lifestyle signature.</title>
        <authorList>
            <person name="Morin E."/>
            <person name="San Clemente H."/>
            <person name="Chen E.C.H."/>
            <person name="De La Providencia I."/>
            <person name="Hainaut M."/>
            <person name="Kuo A."/>
            <person name="Kohler A."/>
            <person name="Murat C."/>
            <person name="Tang N."/>
            <person name="Roy S."/>
            <person name="Loubradou J."/>
            <person name="Henrissat B."/>
            <person name="Grigoriev I.V."/>
            <person name="Corradi N."/>
            <person name="Roux C."/>
            <person name="Martin F.M."/>
        </authorList>
    </citation>
    <scope>NUCLEOTIDE SEQUENCE [LARGE SCALE GENOMIC DNA]</scope>
    <source>
        <strain evidence="1 2">DAOM 194757</strain>
    </source>
</reference>
<accession>A0A397VXN1</accession>
<sequence length="207" mass="23665">MRKKSTNWKTVTQHVISKAQANNALPNYINIGDTICLNCYNGIMQGLARFQNVQTSIEQPKTDTLADLGITIISCMIIQTKNTVSEKYEENVNSELSKHADKAMVLNIDDYHSIYMEHMLNTMTTSTNTHLATILINLITNQPAILKRNLHNPVLIDTELIKTNIEDKFMMFYGLSHNYHWGFCTVSGNTRLDELTVHSYDIRLKKK</sequence>
<keyword evidence="2" id="KW-1185">Reference proteome</keyword>